<dbReference type="Pfam" id="PF00512">
    <property type="entry name" value="HisKA"/>
    <property type="match status" value="1"/>
</dbReference>
<comment type="catalytic activity">
    <reaction evidence="1">
        <text>ATP + protein L-histidine = ADP + protein N-phospho-L-histidine.</text>
        <dbReference type="EC" id="2.7.13.3"/>
    </reaction>
</comment>
<evidence type="ECO:0000256" key="6">
    <source>
        <dbReference type="ARBA" id="ARBA00022777"/>
    </source>
</evidence>
<evidence type="ECO:0000259" key="15">
    <source>
        <dbReference type="PROSITE" id="PS50110"/>
    </source>
</evidence>
<feature type="domain" description="Response regulatory" evidence="15">
    <location>
        <begin position="600"/>
        <end position="718"/>
    </location>
</feature>
<dbReference type="AlphaFoldDB" id="Q2W0T6"/>
<evidence type="ECO:0000256" key="5">
    <source>
        <dbReference type="ARBA" id="ARBA00022741"/>
    </source>
</evidence>
<dbReference type="InterPro" id="IPR011006">
    <property type="entry name" value="CheY-like_superfamily"/>
</dbReference>
<feature type="modified residue" description="4-aspartylphosphate" evidence="12">
    <location>
        <position position="654"/>
    </location>
</feature>
<evidence type="ECO:0000256" key="3">
    <source>
        <dbReference type="ARBA" id="ARBA00022553"/>
    </source>
</evidence>
<organism evidence="17 18">
    <name type="scientific">Paramagnetospirillum magneticum (strain ATCC 700264 / AMB-1)</name>
    <name type="common">Magnetospirillum magneticum</name>
    <dbReference type="NCBI Taxonomy" id="342108"/>
    <lineage>
        <taxon>Bacteria</taxon>
        <taxon>Pseudomonadati</taxon>
        <taxon>Pseudomonadota</taxon>
        <taxon>Alphaproteobacteria</taxon>
        <taxon>Rhodospirillales</taxon>
        <taxon>Magnetospirillaceae</taxon>
        <taxon>Paramagnetospirillum</taxon>
    </lineage>
</organism>
<dbReference type="EMBL" id="AP007255">
    <property type="protein sequence ID" value="BAE52539.1"/>
    <property type="molecule type" value="Genomic_DNA"/>
</dbReference>
<keyword evidence="7" id="KW-0067">ATP-binding</keyword>
<dbReference type="InterPro" id="IPR004358">
    <property type="entry name" value="Sig_transdc_His_kin-like_C"/>
</dbReference>
<keyword evidence="18" id="KW-1185">Reference proteome</keyword>
<evidence type="ECO:0000256" key="7">
    <source>
        <dbReference type="ARBA" id="ARBA00022840"/>
    </source>
</evidence>
<dbReference type="SMART" id="SM00388">
    <property type="entry name" value="HisKA"/>
    <property type="match status" value="1"/>
</dbReference>
<dbReference type="InterPro" id="IPR003661">
    <property type="entry name" value="HisK_dim/P_dom"/>
</dbReference>
<dbReference type="EC" id="2.7.13.3" evidence="2"/>
<accession>Q2W0T6</accession>
<dbReference type="Gene3D" id="3.30.450.20">
    <property type="entry name" value="PAS domain"/>
    <property type="match status" value="2"/>
</dbReference>
<dbReference type="SMART" id="SM00073">
    <property type="entry name" value="HPT"/>
    <property type="match status" value="1"/>
</dbReference>
<dbReference type="SUPFAM" id="SSF47226">
    <property type="entry name" value="Histidine-containing phosphotransfer domain, HPT domain"/>
    <property type="match status" value="1"/>
</dbReference>
<dbReference type="InterPro" id="IPR036097">
    <property type="entry name" value="HisK_dim/P_sf"/>
</dbReference>
<dbReference type="SUPFAM" id="SSF52172">
    <property type="entry name" value="CheY-like"/>
    <property type="match status" value="2"/>
</dbReference>
<evidence type="ECO:0000313" key="18">
    <source>
        <dbReference type="Proteomes" id="UP000007058"/>
    </source>
</evidence>
<keyword evidence="5" id="KW-0547">Nucleotide-binding</keyword>
<evidence type="ECO:0000256" key="4">
    <source>
        <dbReference type="ARBA" id="ARBA00022679"/>
    </source>
</evidence>
<dbReference type="CDD" id="cd00088">
    <property type="entry name" value="HPT"/>
    <property type="match status" value="1"/>
</dbReference>
<dbReference type="CDD" id="cd12915">
    <property type="entry name" value="PDC2_DGC_like"/>
    <property type="match status" value="1"/>
</dbReference>
<keyword evidence="13" id="KW-0472">Membrane</keyword>
<keyword evidence="6 17" id="KW-0418">Kinase</keyword>
<dbReference type="KEGG" id="mag:amb3735"/>
<evidence type="ECO:0000256" key="8">
    <source>
        <dbReference type="ARBA" id="ARBA00023012"/>
    </source>
</evidence>
<evidence type="ECO:0000259" key="16">
    <source>
        <dbReference type="PROSITE" id="PS50894"/>
    </source>
</evidence>
<dbReference type="FunFam" id="1.10.287.130:FF:000002">
    <property type="entry name" value="Two-component osmosensing histidine kinase"/>
    <property type="match status" value="1"/>
</dbReference>
<dbReference type="CDD" id="cd16922">
    <property type="entry name" value="HATPase_EvgS-ArcB-TorS-like"/>
    <property type="match status" value="1"/>
</dbReference>
<dbReference type="SUPFAM" id="SSF47384">
    <property type="entry name" value="Homodimeric domain of signal transducing histidine kinase"/>
    <property type="match status" value="1"/>
</dbReference>
<dbReference type="CDD" id="cd00156">
    <property type="entry name" value="REC"/>
    <property type="match status" value="1"/>
</dbReference>
<dbReference type="PRINTS" id="PR00344">
    <property type="entry name" value="BCTRLSENSOR"/>
</dbReference>
<dbReference type="Gene3D" id="1.10.287.130">
    <property type="match status" value="1"/>
</dbReference>
<comment type="subunit">
    <text evidence="9">At low DSF concentrations, interacts with RpfF.</text>
</comment>
<feature type="modified residue" description="Phosphohistidine" evidence="11">
    <location>
        <position position="933"/>
    </location>
</feature>
<evidence type="ECO:0000256" key="1">
    <source>
        <dbReference type="ARBA" id="ARBA00000085"/>
    </source>
</evidence>
<dbReference type="CDD" id="cd00082">
    <property type="entry name" value="HisKA"/>
    <property type="match status" value="1"/>
</dbReference>
<dbReference type="Gene3D" id="3.30.565.10">
    <property type="entry name" value="Histidine kinase-like ATPase, C-terminal domain"/>
    <property type="match status" value="1"/>
</dbReference>
<feature type="domain" description="HPt" evidence="16">
    <location>
        <begin position="894"/>
        <end position="985"/>
    </location>
</feature>
<dbReference type="STRING" id="342108.amb3735"/>
<keyword evidence="13" id="KW-0812">Transmembrane</keyword>
<dbReference type="Pfam" id="PF00072">
    <property type="entry name" value="Response_reg"/>
    <property type="match status" value="2"/>
</dbReference>
<feature type="modified residue" description="4-aspartylphosphate" evidence="12">
    <location>
        <position position="794"/>
    </location>
</feature>
<dbReference type="GO" id="GO:0005524">
    <property type="term" value="F:ATP binding"/>
    <property type="evidence" value="ECO:0007669"/>
    <property type="project" value="UniProtKB-KW"/>
</dbReference>
<proteinExistence type="predicted"/>
<dbReference type="PROSITE" id="PS50109">
    <property type="entry name" value="HIS_KIN"/>
    <property type="match status" value="1"/>
</dbReference>
<evidence type="ECO:0000256" key="12">
    <source>
        <dbReference type="PROSITE-ProRule" id="PRU00169"/>
    </source>
</evidence>
<dbReference type="InterPro" id="IPR005467">
    <property type="entry name" value="His_kinase_dom"/>
</dbReference>
<keyword evidence="13" id="KW-1133">Transmembrane helix</keyword>
<dbReference type="Proteomes" id="UP000007058">
    <property type="component" value="Chromosome"/>
</dbReference>
<dbReference type="GO" id="GO:0000155">
    <property type="term" value="F:phosphorelay sensor kinase activity"/>
    <property type="evidence" value="ECO:0007669"/>
    <property type="project" value="InterPro"/>
</dbReference>
<dbReference type="InterPro" id="IPR036890">
    <property type="entry name" value="HATPase_C_sf"/>
</dbReference>
<sequence length="992" mass="106722">MSLADTTNARTGRNAALAVARPGRLVLVVGGVFIALLLAVTAVTVYVQRQQSIGEWRSNLSNLSRLLAEHARQTINAADLVQKSIGDRVVELGIETEDDLRRMLGSRATFEALRDKVSGVPQIDVATVVATNGDVVNFTRSYPPPPINLADRDYFKAHFADPDLKFFLSLPAKNRGTGRWTFYLTRKIRNSHGATIGLVLTGIESAFLSEYYKAVNFSEFSAISLYRDDGGLLARMPERDDSMGKVLPQPGIQALRDGVETFITSEPRLVDQSDRRFRIVAPRAVAGYPLAVIVAATEELVLADWRRKALMLGAGSGGLSLLLLGLMVWIARLLDNRETAMATARQAQQVAERANQAKAAFLATMSHEIRTPMNGVIGMTGLLLDTQLDPEQRHFATTIRDSAESLLTVINDILDFSKLEAGKLDLESTDFELVGLVESIVDILAPRAHAKGIEIASMVDPDLPAWVRGDPGRLRQILMNLAGNAIKFTSHGGISIEVRDETSPDGAGRLRFDVRDTGIGIPQDAIGRLFSMFMQVDASTARRYGGTGLGLAISKRLTEMMGGTIGVESTPGAGSLFWFSLPFQMVETAPPQRPDLAGRRILVVDDSPINRDVLERQLRGFGVIVASCADAESALAELGRAAATGTPWEAAIIDARMPGVTGSDLIGRIRAEPVLAPMGLIIASSQGLSPEDGSPKADAFIHKPLRRQTILAVLARVLGLPHDPGLQDSPESEPEAIPRPARRLRILVAEDNPVNQQVAVGLLRKLGHSVDVAADGAEAVEAVRSRPYDLVLMDVQMPEMDGLQATAAIRALTGGAERVPIVAMTANAMRGDDRMCLDAGMDRYISKPIDRRKLMEVLAQYAAEPPAAKPPQAENPAPSAVEIDVLDLLCEDLGVETVVEILAKFFEDATSREAECAAALAREDHERVRREAHAIKGAAASLGLTDIRRTAEAMEAAVRSGAPIAAPLAALSDAIVRLPAVLAGSAYALPRD</sequence>
<dbReference type="HOGENOM" id="CLU_000445_114_21_5"/>
<dbReference type="PROSITE" id="PS50894">
    <property type="entry name" value="HPT"/>
    <property type="match status" value="1"/>
</dbReference>
<name>Q2W0T6_PARM1</name>
<evidence type="ECO:0000256" key="13">
    <source>
        <dbReference type="SAM" id="Phobius"/>
    </source>
</evidence>
<dbReference type="CDD" id="cd17546">
    <property type="entry name" value="REC_hyHK_CKI1_RcsC-like"/>
    <property type="match status" value="1"/>
</dbReference>
<dbReference type="InterPro" id="IPR001789">
    <property type="entry name" value="Sig_transdc_resp-reg_receiver"/>
</dbReference>
<dbReference type="SMART" id="SM00387">
    <property type="entry name" value="HATPase_c"/>
    <property type="match status" value="1"/>
</dbReference>
<evidence type="ECO:0000256" key="9">
    <source>
        <dbReference type="ARBA" id="ARBA00064003"/>
    </source>
</evidence>
<gene>
    <name evidence="17" type="ordered locus">amb3735</name>
</gene>
<dbReference type="PANTHER" id="PTHR45339">
    <property type="entry name" value="HYBRID SIGNAL TRANSDUCTION HISTIDINE KINASE J"/>
    <property type="match status" value="1"/>
</dbReference>
<feature type="transmembrane region" description="Helical" evidence="13">
    <location>
        <begin position="25"/>
        <end position="47"/>
    </location>
</feature>
<evidence type="ECO:0000256" key="11">
    <source>
        <dbReference type="PROSITE-ProRule" id="PRU00110"/>
    </source>
</evidence>
<evidence type="ECO:0000256" key="2">
    <source>
        <dbReference type="ARBA" id="ARBA00012438"/>
    </source>
</evidence>
<keyword evidence="4" id="KW-0808">Transferase</keyword>
<dbReference type="PANTHER" id="PTHR45339:SF5">
    <property type="entry name" value="HISTIDINE KINASE"/>
    <property type="match status" value="1"/>
</dbReference>
<dbReference type="CDD" id="cd12914">
    <property type="entry name" value="PDC1_DGC_like"/>
    <property type="match status" value="1"/>
</dbReference>
<feature type="domain" description="Response regulatory" evidence="15">
    <location>
        <begin position="745"/>
        <end position="862"/>
    </location>
</feature>
<dbReference type="GO" id="GO:0005886">
    <property type="term" value="C:plasma membrane"/>
    <property type="evidence" value="ECO:0007669"/>
    <property type="project" value="UniProtKB-SubCell"/>
</dbReference>
<evidence type="ECO:0000256" key="10">
    <source>
        <dbReference type="ARBA" id="ARBA00068150"/>
    </source>
</evidence>
<dbReference type="Gene3D" id="3.40.50.2300">
    <property type="match status" value="2"/>
</dbReference>
<dbReference type="SUPFAM" id="SSF55874">
    <property type="entry name" value="ATPase domain of HSP90 chaperone/DNA topoisomerase II/histidine kinase"/>
    <property type="match status" value="1"/>
</dbReference>
<keyword evidence="3 12" id="KW-0597">Phosphoprotein</keyword>
<dbReference type="RefSeq" id="WP_011386091.1">
    <property type="nucleotide sequence ID" value="NC_007626.1"/>
</dbReference>
<dbReference type="InterPro" id="IPR036641">
    <property type="entry name" value="HPT_dom_sf"/>
</dbReference>
<dbReference type="Pfam" id="PF01627">
    <property type="entry name" value="Hpt"/>
    <property type="match status" value="1"/>
</dbReference>
<evidence type="ECO:0000259" key="14">
    <source>
        <dbReference type="PROSITE" id="PS50109"/>
    </source>
</evidence>
<evidence type="ECO:0000313" key="17">
    <source>
        <dbReference type="EMBL" id="BAE52539.1"/>
    </source>
</evidence>
<reference evidence="17 18" key="1">
    <citation type="journal article" date="2005" name="DNA Res.">
        <title>Complete genome sequence of the facultative anaerobic magnetotactic bacterium Magnetospirillum sp. strain AMB-1.</title>
        <authorList>
            <person name="Matsunaga T."/>
            <person name="Okamura Y."/>
            <person name="Fukuda Y."/>
            <person name="Wahyudi A.T."/>
            <person name="Murase Y."/>
            <person name="Takeyama H."/>
        </authorList>
    </citation>
    <scope>NUCLEOTIDE SEQUENCE [LARGE SCALE GENOMIC DNA]</scope>
    <source>
        <strain evidence="18">ATCC 700264 / AMB-1</strain>
    </source>
</reference>
<dbReference type="PROSITE" id="PS50110">
    <property type="entry name" value="RESPONSE_REGULATORY"/>
    <property type="match status" value="2"/>
</dbReference>
<dbReference type="SMART" id="SM00448">
    <property type="entry name" value="REC"/>
    <property type="match status" value="2"/>
</dbReference>
<dbReference type="InterPro" id="IPR003594">
    <property type="entry name" value="HATPase_dom"/>
</dbReference>
<dbReference type="Pfam" id="PF02518">
    <property type="entry name" value="HATPase_c"/>
    <property type="match status" value="1"/>
</dbReference>
<dbReference type="InterPro" id="IPR008207">
    <property type="entry name" value="Sig_transdc_His_kin_Hpt_dom"/>
</dbReference>
<protein>
    <recommendedName>
        <fullName evidence="10">Sensory/regulatory protein RpfC</fullName>
        <ecNumber evidence="2">2.7.13.3</ecNumber>
    </recommendedName>
</protein>
<keyword evidence="8" id="KW-0902">Two-component regulatory system</keyword>
<dbReference type="Gene3D" id="1.20.120.160">
    <property type="entry name" value="HPT domain"/>
    <property type="match status" value="1"/>
</dbReference>
<dbReference type="FunFam" id="3.30.565.10:FF:000010">
    <property type="entry name" value="Sensor histidine kinase RcsC"/>
    <property type="match status" value="1"/>
</dbReference>
<feature type="domain" description="Histidine kinase" evidence="14">
    <location>
        <begin position="364"/>
        <end position="585"/>
    </location>
</feature>
<feature type="transmembrane region" description="Helical" evidence="13">
    <location>
        <begin position="309"/>
        <end position="331"/>
    </location>
</feature>